<evidence type="ECO:0000259" key="14">
    <source>
        <dbReference type="SMART" id="SM00831"/>
    </source>
</evidence>
<dbReference type="GO" id="GO:0036376">
    <property type="term" value="P:sodium ion export across plasma membrane"/>
    <property type="evidence" value="ECO:0007669"/>
    <property type="project" value="TreeGrafter"/>
</dbReference>
<feature type="transmembrane region" description="Helical" evidence="13">
    <location>
        <begin position="824"/>
        <end position="841"/>
    </location>
</feature>
<dbReference type="GO" id="GO:0005524">
    <property type="term" value="F:ATP binding"/>
    <property type="evidence" value="ECO:0007669"/>
    <property type="project" value="UniProtKB-KW"/>
</dbReference>
<dbReference type="EC" id="3.6.3.-" evidence="15"/>
<evidence type="ECO:0000313" key="15">
    <source>
        <dbReference type="EMBL" id="VYT69244.1"/>
    </source>
</evidence>
<evidence type="ECO:0000256" key="7">
    <source>
        <dbReference type="ARBA" id="ARBA00022840"/>
    </source>
</evidence>
<reference evidence="15" key="1">
    <citation type="submission" date="2019-11" db="EMBL/GenBank/DDBJ databases">
        <authorList>
            <person name="Feng L."/>
        </authorList>
    </citation>
    <scope>NUCLEOTIDE SEQUENCE</scope>
    <source>
        <strain evidence="15">IbartlettiiLFYP30</strain>
    </source>
</reference>
<evidence type="ECO:0000256" key="1">
    <source>
        <dbReference type="ARBA" id="ARBA00004651"/>
    </source>
</evidence>
<dbReference type="Pfam" id="PF00690">
    <property type="entry name" value="Cation_ATPase_N"/>
    <property type="match status" value="1"/>
</dbReference>
<dbReference type="Gene3D" id="3.40.50.1000">
    <property type="entry name" value="HAD superfamily/HAD-like"/>
    <property type="match status" value="1"/>
</dbReference>
<evidence type="ECO:0000256" key="3">
    <source>
        <dbReference type="ARBA" id="ARBA00022475"/>
    </source>
</evidence>
<dbReference type="InterPro" id="IPR023298">
    <property type="entry name" value="ATPase_P-typ_TM_dom_sf"/>
</dbReference>
<feature type="region of interest" description="Disordered" evidence="12">
    <location>
        <begin position="1"/>
        <end position="27"/>
    </location>
</feature>
<organism evidence="15">
    <name type="scientific">Intestinibacter bartlettii</name>
    <dbReference type="NCBI Taxonomy" id="261299"/>
    <lineage>
        <taxon>Bacteria</taxon>
        <taxon>Bacillati</taxon>
        <taxon>Bacillota</taxon>
        <taxon>Clostridia</taxon>
        <taxon>Peptostreptococcales</taxon>
        <taxon>Peptostreptococcaceae</taxon>
        <taxon>Intestinibacter</taxon>
    </lineage>
</organism>
<evidence type="ECO:0000256" key="6">
    <source>
        <dbReference type="ARBA" id="ARBA00022741"/>
    </source>
</evidence>
<keyword evidence="15" id="KW-0378">Hydrolase</keyword>
<dbReference type="InterPro" id="IPR050510">
    <property type="entry name" value="Cation_transp_ATPase_P-type"/>
</dbReference>
<dbReference type="AlphaFoldDB" id="A0A6N2YQQ8"/>
<feature type="transmembrane region" description="Helical" evidence="13">
    <location>
        <begin position="861"/>
        <end position="880"/>
    </location>
</feature>
<dbReference type="PRINTS" id="PR00120">
    <property type="entry name" value="HATPASE"/>
</dbReference>
<dbReference type="InterPro" id="IPR059000">
    <property type="entry name" value="ATPase_P-type_domA"/>
</dbReference>
<evidence type="ECO:0000256" key="9">
    <source>
        <dbReference type="ARBA" id="ARBA00022967"/>
    </source>
</evidence>
<dbReference type="Gene3D" id="3.40.1110.10">
    <property type="entry name" value="Calcium-transporting ATPase, cytoplasmic domain N"/>
    <property type="match status" value="1"/>
</dbReference>
<protein>
    <submittedName>
        <fullName evidence="15">Putative cation-transporting ATPase F</fullName>
        <ecNumber evidence="15">3.6.3.-</ecNumber>
    </submittedName>
</protein>
<feature type="transmembrane region" description="Helical" evidence="13">
    <location>
        <begin position="722"/>
        <end position="742"/>
    </location>
</feature>
<dbReference type="PANTHER" id="PTHR43294">
    <property type="entry name" value="SODIUM/POTASSIUM-TRANSPORTING ATPASE SUBUNIT ALPHA"/>
    <property type="match status" value="1"/>
</dbReference>
<proteinExistence type="inferred from homology"/>
<dbReference type="Gene3D" id="1.20.1110.10">
    <property type="entry name" value="Calcium-transporting ATPase, transmembrane domain"/>
    <property type="match status" value="1"/>
</dbReference>
<evidence type="ECO:0000256" key="2">
    <source>
        <dbReference type="ARBA" id="ARBA00005675"/>
    </source>
</evidence>
<dbReference type="InterPro" id="IPR018303">
    <property type="entry name" value="ATPase_P-typ_P_site"/>
</dbReference>
<evidence type="ECO:0000256" key="5">
    <source>
        <dbReference type="ARBA" id="ARBA00022692"/>
    </source>
</evidence>
<comment type="subcellular location">
    <subcellularLocation>
        <location evidence="1">Cell membrane</location>
        <topology evidence="1">Multi-pass membrane protein</topology>
    </subcellularLocation>
</comment>
<dbReference type="SFLD" id="SFLDS00003">
    <property type="entry name" value="Haloacid_Dehalogenase"/>
    <property type="match status" value="1"/>
</dbReference>
<feature type="transmembrane region" description="Helical" evidence="13">
    <location>
        <begin position="90"/>
        <end position="108"/>
    </location>
</feature>
<dbReference type="InterPro" id="IPR006068">
    <property type="entry name" value="ATPase_P-typ_cation-transptr_C"/>
</dbReference>
<feature type="transmembrane region" description="Helical" evidence="13">
    <location>
        <begin position="896"/>
        <end position="916"/>
    </location>
</feature>
<dbReference type="GO" id="GO:1902600">
    <property type="term" value="P:proton transmembrane transport"/>
    <property type="evidence" value="ECO:0007669"/>
    <property type="project" value="TreeGrafter"/>
</dbReference>
<evidence type="ECO:0000256" key="12">
    <source>
        <dbReference type="SAM" id="MobiDB-lite"/>
    </source>
</evidence>
<dbReference type="GO" id="GO:0005391">
    <property type="term" value="F:P-type sodium:potassium-exchanging transporter activity"/>
    <property type="evidence" value="ECO:0007669"/>
    <property type="project" value="TreeGrafter"/>
</dbReference>
<feature type="transmembrane region" description="Helical" evidence="13">
    <location>
        <begin position="277"/>
        <end position="299"/>
    </location>
</feature>
<keyword evidence="9" id="KW-1278">Translocase</keyword>
<dbReference type="FunFam" id="2.70.150.10:FF:000160">
    <property type="entry name" value="Sarcoplasmic/endoplasmic reticulum calcium ATPase 1"/>
    <property type="match status" value="1"/>
</dbReference>
<sequence length="924" mass="102664">MEAKSHSKSKKTIGDEPPSLQKTKEYENKIKIDDSNWYKISTTETLKRLDSNKELGLKEEDISLRHSKYGKNNLTETKKQSKLVRFLKQFNNSVIYILLVAGVLTLSMHHISDTIVIGIVVLVNALIGYIQENKAENEISKIKQMLVIRTTVIRNGERFDIDASELVPGDIVYLEAGDNVPADIRILEANNLKIQESVLTGEADSVEKDEKTLIGKVATSDQTNMAFASTSVTNGDMIGVVVATGDYTEIGKINQSINNVKQQKTPLIISINNLGKYISYAIVLTAILLFAFGVLFDIYEIPVLLLSVVTMVVGSIPEGLPAITSVILAIGVQNMAKKNSIVKNLPSVETLGSVNIIGTDKTGTLTKNEMTIKDIITENDRYIVTGDGYSPDGEIKKVEGREDLLNNKSNSKLYIEGDLKKLILIGALANDATLNQENGKWSINGEPTDGCFLTLCKKADLDTSDFVEIDKIPFDSDFKYMAKIVDLDESRYLVVKGAPDSLMDIILNSNSEFNHIYWKKKMTWLAKQGKRVVAVAYKKISKDINEIEHNLLEKDLQLVGLVGIMDPPKEEVIDAILQARNAGVKIKMITGDHPETAAEIARRIQLSDDNNVITGPQLDKLTDDELKFVIQDYDIFARATPENKLRIVKAYQANNLVTAMTGDGVNDAPALKQADIGISMGIKGTDVAKESSDMVLADDNFSTIVDAIKEGRRVYDNIKKTIKFLLPTSIAEGLIVLISIILNNPLPLEPVQLLWINMVSAVTISFAFVFEPAESNIMSKNPRHKNENIIKKQDTVRILYVAMLIASLGLGVNQHLLSVGVNHNIASTVTLNIIVFCKIFYLFNIRNDSSAISKNFFTNKIAFLVVGILIALQMCITYIPQMHSIFRTTSVEMQNWLYPLYCGFIVFSIVEIEKILSFKLRKIR</sequence>
<dbReference type="InterPro" id="IPR001757">
    <property type="entry name" value="P_typ_ATPase"/>
</dbReference>
<dbReference type="PRINTS" id="PR00119">
    <property type="entry name" value="CATATPASE"/>
</dbReference>
<feature type="transmembrane region" description="Helical" evidence="13">
    <location>
        <begin position="794"/>
        <end position="812"/>
    </location>
</feature>
<dbReference type="Pfam" id="PF00689">
    <property type="entry name" value="Cation_ATPase_C"/>
    <property type="match status" value="1"/>
</dbReference>
<dbReference type="SMART" id="SM00831">
    <property type="entry name" value="Cation_ATPase_N"/>
    <property type="match status" value="1"/>
</dbReference>
<evidence type="ECO:0000256" key="4">
    <source>
        <dbReference type="ARBA" id="ARBA00022553"/>
    </source>
</evidence>
<accession>A0A6N2YQQ8</accession>
<dbReference type="InterPro" id="IPR044492">
    <property type="entry name" value="P_typ_ATPase_HD_dom"/>
</dbReference>
<dbReference type="NCBIfam" id="TIGR01494">
    <property type="entry name" value="ATPase_P-type"/>
    <property type="match status" value="2"/>
</dbReference>
<dbReference type="PANTHER" id="PTHR43294:SF21">
    <property type="entry name" value="CATION TRANSPORTING ATPASE"/>
    <property type="match status" value="1"/>
</dbReference>
<dbReference type="InterPro" id="IPR023214">
    <property type="entry name" value="HAD_sf"/>
</dbReference>
<evidence type="ECO:0000256" key="10">
    <source>
        <dbReference type="ARBA" id="ARBA00022989"/>
    </source>
</evidence>
<evidence type="ECO:0000256" key="11">
    <source>
        <dbReference type="ARBA" id="ARBA00023136"/>
    </source>
</evidence>
<keyword evidence="8" id="KW-0460">Magnesium</keyword>
<dbReference type="FunFam" id="3.40.50.1000:FF:000083">
    <property type="entry name" value="Sodium/potassium-transporting ATPase subunit alpha"/>
    <property type="match status" value="1"/>
</dbReference>
<dbReference type="SUPFAM" id="SSF81665">
    <property type="entry name" value="Calcium ATPase, transmembrane domain M"/>
    <property type="match status" value="1"/>
</dbReference>
<dbReference type="SFLD" id="SFLDG00002">
    <property type="entry name" value="C1.7:_P-type_atpase_like"/>
    <property type="match status" value="1"/>
</dbReference>
<feature type="domain" description="Cation-transporting P-type ATPase N-terminal" evidence="14">
    <location>
        <begin position="36"/>
        <end position="110"/>
    </location>
</feature>
<dbReference type="Pfam" id="PF13246">
    <property type="entry name" value="Cation_ATPase"/>
    <property type="match status" value="1"/>
</dbReference>
<name>A0A6N2YQQ8_9FIRM</name>
<dbReference type="SUPFAM" id="SSF81660">
    <property type="entry name" value="Metal cation-transporting ATPase, ATP-binding domain N"/>
    <property type="match status" value="1"/>
</dbReference>
<feature type="compositionally biased region" description="Basic residues" evidence="12">
    <location>
        <begin position="1"/>
        <end position="11"/>
    </location>
</feature>
<dbReference type="SUPFAM" id="SSF56784">
    <property type="entry name" value="HAD-like"/>
    <property type="match status" value="1"/>
</dbReference>
<dbReference type="Pfam" id="PF00122">
    <property type="entry name" value="E1-E2_ATPase"/>
    <property type="match status" value="1"/>
</dbReference>
<dbReference type="RefSeq" id="WP_156530565.1">
    <property type="nucleotide sequence ID" value="NZ_CACRUE010000006.1"/>
</dbReference>
<comment type="similarity">
    <text evidence="2">Belongs to the cation transport ATPase (P-type) (TC 3.A.3) family. Type IIA subfamily.</text>
</comment>
<keyword evidence="7" id="KW-0067">ATP-binding</keyword>
<dbReference type="EMBL" id="CACRUE010000006">
    <property type="protein sequence ID" value="VYT69244.1"/>
    <property type="molecule type" value="Genomic_DNA"/>
</dbReference>
<dbReference type="InterPro" id="IPR023299">
    <property type="entry name" value="ATPase_P-typ_cyto_dom_N"/>
</dbReference>
<feature type="transmembrane region" description="Helical" evidence="13">
    <location>
        <begin position="114"/>
        <end position="131"/>
    </location>
</feature>
<dbReference type="GO" id="GO:0030007">
    <property type="term" value="P:intracellular potassium ion homeostasis"/>
    <property type="evidence" value="ECO:0007669"/>
    <property type="project" value="TreeGrafter"/>
</dbReference>
<dbReference type="InterPro" id="IPR036412">
    <property type="entry name" value="HAD-like_sf"/>
</dbReference>
<dbReference type="InterPro" id="IPR004014">
    <property type="entry name" value="ATPase_P-typ_cation-transptr_N"/>
</dbReference>
<feature type="transmembrane region" description="Helical" evidence="13">
    <location>
        <begin position="305"/>
        <end position="330"/>
    </location>
</feature>
<dbReference type="GO" id="GO:0005886">
    <property type="term" value="C:plasma membrane"/>
    <property type="evidence" value="ECO:0007669"/>
    <property type="project" value="UniProtKB-SubCell"/>
</dbReference>
<dbReference type="SUPFAM" id="SSF81653">
    <property type="entry name" value="Calcium ATPase, transduction domain A"/>
    <property type="match status" value="1"/>
</dbReference>
<keyword evidence="5 13" id="KW-0812">Transmembrane</keyword>
<gene>
    <name evidence="15" type="primary">ctpF</name>
    <name evidence="15" type="ORF">IBLFYP30_00929</name>
</gene>
<dbReference type="PROSITE" id="PS00154">
    <property type="entry name" value="ATPASE_E1_E2"/>
    <property type="match status" value="1"/>
</dbReference>
<dbReference type="Gene3D" id="2.70.150.10">
    <property type="entry name" value="Calcium-transporting ATPase, cytoplasmic transduction domain A"/>
    <property type="match status" value="1"/>
</dbReference>
<keyword evidence="3" id="KW-1003">Cell membrane</keyword>
<dbReference type="SFLD" id="SFLDF00027">
    <property type="entry name" value="p-type_atpase"/>
    <property type="match status" value="1"/>
</dbReference>
<keyword evidence="11 13" id="KW-0472">Membrane</keyword>
<keyword evidence="10 13" id="KW-1133">Transmembrane helix</keyword>
<keyword evidence="6" id="KW-0547">Nucleotide-binding</keyword>
<evidence type="ECO:0000256" key="13">
    <source>
        <dbReference type="SAM" id="Phobius"/>
    </source>
</evidence>
<evidence type="ECO:0000256" key="8">
    <source>
        <dbReference type="ARBA" id="ARBA00022842"/>
    </source>
</evidence>
<keyword evidence="4" id="KW-0597">Phosphoprotein</keyword>
<dbReference type="GO" id="GO:0016887">
    <property type="term" value="F:ATP hydrolysis activity"/>
    <property type="evidence" value="ECO:0007669"/>
    <property type="project" value="InterPro"/>
</dbReference>
<dbReference type="GO" id="GO:0006883">
    <property type="term" value="P:intracellular sodium ion homeostasis"/>
    <property type="evidence" value="ECO:0007669"/>
    <property type="project" value="TreeGrafter"/>
</dbReference>
<feature type="transmembrane region" description="Helical" evidence="13">
    <location>
        <begin position="754"/>
        <end position="773"/>
    </location>
</feature>
<dbReference type="InterPro" id="IPR008250">
    <property type="entry name" value="ATPase_P-typ_transduc_dom_A_sf"/>
</dbReference>
<dbReference type="GO" id="GO:1990573">
    <property type="term" value="P:potassium ion import across plasma membrane"/>
    <property type="evidence" value="ECO:0007669"/>
    <property type="project" value="TreeGrafter"/>
</dbReference>